<evidence type="ECO:0000313" key="1">
    <source>
        <dbReference type="EnsemblPlants" id="AVESA.00010b.r2.5AG0829780.1.CDS"/>
    </source>
</evidence>
<accession>A0ACD5XP42</accession>
<dbReference type="EnsemblPlants" id="AVESA.00010b.r2.5AG0829780.1">
    <property type="protein sequence ID" value="AVESA.00010b.r2.5AG0829780.1.CDS"/>
    <property type="gene ID" value="AVESA.00010b.r2.5AG0829780"/>
</dbReference>
<dbReference type="Proteomes" id="UP001732700">
    <property type="component" value="Chromosome 5A"/>
</dbReference>
<sequence length="208" mass="22284">MGDCFAADVDDLHRRWLPREILADIGIPDAAPPSAAAVEDVEVHLTGIIGGGKEGPPPPPPGLASHQNHYRQAAQVCGKQGAVLVAYGGGCIGGGVPAAWPFLPYPPLQWQVTTNFAIGAGFPGPTHPPLLPFHGPPPAKRRVGGTGVFLPRTHVHQYQHKAPAKAKERQQHQQQQRGVQEETETAQQQQQQQNASAALLALPQEWTY</sequence>
<organism evidence="1 2">
    <name type="scientific">Avena sativa</name>
    <name type="common">Oat</name>
    <dbReference type="NCBI Taxonomy" id="4498"/>
    <lineage>
        <taxon>Eukaryota</taxon>
        <taxon>Viridiplantae</taxon>
        <taxon>Streptophyta</taxon>
        <taxon>Embryophyta</taxon>
        <taxon>Tracheophyta</taxon>
        <taxon>Spermatophyta</taxon>
        <taxon>Magnoliopsida</taxon>
        <taxon>Liliopsida</taxon>
        <taxon>Poales</taxon>
        <taxon>Poaceae</taxon>
        <taxon>BOP clade</taxon>
        <taxon>Pooideae</taxon>
        <taxon>Poodae</taxon>
        <taxon>Poeae</taxon>
        <taxon>Poeae Chloroplast Group 1 (Aveneae type)</taxon>
        <taxon>Aveninae</taxon>
        <taxon>Avena</taxon>
    </lineage>
</organism>
<evidence type="ECO:0000313" key="2">
    <source>
        <dbReference type="Proteomes" id="UP001732700"/>
    </source>
</evidence>
<proteinExistence type="predicted"/>
<name>A0ACD5XP42_AVESA</name>
<reference evidence="1" key="2">
    <citation type="submission" date="2025-09" db="UniProtKB">
        <authorList>
            <consortium name="EnsemblPlants"/>
        </authorList>
    </citation>
    <scope>IDENTIFICATION</scope>
</reference>
<keyword evidence="2" id="KW-1185">Reference proteome</keyword>
<reference evidence="1" key="1">
    <citation type="submission" date="2021-05" db="EMBL/GenBank/DDBJ databases">
        <authorList>
            <person name="Scholz U."/>
            <person name="Mascher M."/>
            <person name="Fiebig A."/>
        </authorList>
    </citation>
    <scope>NUCLEOTIDE SEQUENCE [LARGE SCALE GENOMIC DNA]</scope>
</reference>
<protein>
    <submittedName>
        <fullName evidence="1">Uncharacterized protein</fullName>
    </submittedName>
</protein>